<proteinExistence type="predicted"/>
<dbReference type="RefSeq" id="XP_043009890.1">
    <property type="nucleotide sequence ID" value="XM_043151810.1"/>
</dbReference>
<comment type="caution">
    <text evidence="3">The sequence shown here is derived from an EMBL/GenBank/DDBJ whole genome shotgun (WGS) entry which is preliminary data.</text>
</comment>
<keyword evidence="4" id="KW-1185">Reference proteome</keyword>
<dbReference type="InterPro" id="IPR027417">
    <property type="entry name" value="P-loop_NTPase"/>
</dbReference>
<evidence type="ECO:0000256" key="1">
    <source>
        <dbReference type="ARBA" id="ARBA00022737"/>
    </source>
</evidence>
<dbReference type="Proteomes" id="UP001049176">
    <property type="component" value="Chromosome 4"/>
</dbReference>
<sequence length="377" mass="43008">MMQLILNLLRPSRPKPPPSGQHILNGAQNTTIGQAVFNNVGGDQVQNHNHNHNYFTNLLWEAIADVGASHDSEQQVDRGQCLPGTREAVLKLIRQWRVSECEASPICWLSGTAGVGKSTIALTVAEECEKDGRNVASFFFFRSDVKRNNPSSLILSIAHGLVLARPHLKPLVEQRIAADPRILKARLEDQYQKLILQNLNHPPPSSDQRMPNLVIIDGLDECGDAAMQRRVLSIIFSTYQQPFQYPLRFLICGRPESWIQEEFSRFSARLTKHIKLDDSFLPQYDIELYLNQQFQEIRRDPKYSQIAFPDPWPSPSHVKLLVENADGQFVYPSTVIKFIRTDYTLPTDQFRIILGTNPIHSLYLRHIRPSVIWTNSI</sequence>
<feature type="domain" description="Nephrocystin 3-like N-terminal" evidence="2">
    <location>
        <begin position="93"/>
        <end position="254"/>
    </location>
</feature>
<dbReference type="InterPro" id="IPR056884">
    <property type="entry name" value="NPHP3-like_N"/>
</dbReference>
<evidence type="ECO:0000313" key="3">
    <source>
        <dbReference type="EMBL" id="KAG7093420.1"/>
    </source>
</evidence>
<evidence type="ECO:0000259" key="2">
    <source>
        <dbReference type="Pfam" id="PF24883"/>
    </source>
</evidence>
<dbReference type="AlphaFoldDB" id="A0A9P7S176"/>
<reference evidence="3" key="1">
    <citation type="journal article" date="2021" name="Genome Biol. Evol.">
        <title>The assembled and annotated genome of the fairy-ring fungus Marasmius oreades.</title>
        <authorList>
            <person name="Hiltunen M."/>
            <person name="Ament-Velasquez S.L."/>
            <person name="Johannesson H."/>
        </authorList>
    </citation>
    <scope>NUCLEOTIDE SEQUENCE</scope>
    <source>
        <strain evidence="3">03SP1</strain>
    </source>
</reference>
<dbReference type="KEGG" id="more:E1B28_007102"/>
<dbReference type="EMBL" id="CM032184">
    <property type="protein sequence ID" value="KAG7093420.1"/>
    <property type="molecule type" value="Genomic_DNA"/>
</dbReference>
<organism evidence="3 4">
    <name type="scientific">Marasmius oreades</name>
    <name type="common">fairy-ring Marasmius</name>
    <dbReference type="NCBI Taxonomy" id="181124"/>
    <lineage>
        <taxon>Eukaryota</taxon>
        <taxon>Fungi</taxon>
        <taxon>Dikarya</taxon>
        <taxon>Basidiomycota</taxon>
        <taxon>Agaricomycotina</taxon>
        <taxon>Agaricomycetes</taxon>
        <taxon>Agaricomycetidae</taxon>
        <taxon>Agaricales</taxon>
        <taxon>Marasmiineae</taxon>
        <taxon>Marasmiaceae</taxon>
        <taxon>Marasmius</taxon>
    </lineage>
</organism>
<dbReference type="Gene3D" id="3.40.50.300">
    <property type="entry name" value="P-loop containing nucleotide triphosphate hydrolases"/>
    <property type="match status" value="1"/>
</dbReference>
<evidence type="ECO:0000313" key="4">
    <source>
        <dbReference type="Proteomes" id="UP001049176"/>
    </source>
</evidence>
<dbReference type="SUPFAM" id="SSF52540">
    <property type="entry name" value="P-loop containing nucleoside triphosphate hydrolases"/>
    <property type="match status" value="1"/>
</dbReference>
<dbReference type="GeneID" id="66076178"/>
<accession>A0A9P7S176</accession>
<keyword evidence="1" id="KW-0677">Repeat</keyword>
<dbReference type="PANTHER" id="PTHR10039">
    <property type="entry name" value="AMELOGENIN"/>
    <property type="match status" value="1"/>
</dbReference>
<name>A0A9P7S176_9AGAR</name>
<protein>
    <recommendedName>
        <fullName evidence="2">Nephrocystin 3-like N-terminal domain-containing protein</fullName>
    </recommendedName>
</protein>
<gene>
    <name evidence="3" type="ORF">E1B28_007102</name>
</gene>
<dbReference type="OrthoDB" id="4760524at2759"/>
<dbReference type="Pfam" id="PF24883">
    <property type="entry name" value="NPHP3_N"/>
    <property type="match status" value="1"/>
</dbReference>